<dbReference type="PANTHER" id="PTHR48125">
    <property type="entry name" value="LP07818P1"/>
    <property type="match status" value="1"/>
</dbReference>
<sequence>MSFLRVFGGRCGALLPRVAPDDQSRSSALERSAASARRADAGYFAAVNSYCRDAVAGWSKRAPSARAVVSALLPSQLGLLGRTAHCDEQPVVAEQPMMGEQPRPPSPYDLLIFENMSREFKNVMTQDNYDGFRVEADRQITPNLQASHSLFLGTVMSDVGYLYQIGANYASSDGSQLAMAKIGLDGMVTGRAFAKFGDNVELKASGNSFLRYDTRNAYEAGVDYAGQDWTTSLKGAWQGNGHGAAAVPAARERPPGAGDRAGAHAGDEGVCAASGVGVPIPPRPGPGARGLVRADFDAGPGLLRVRRERLHRLLEQHLPIRVHDAPLAAAAGKRAGEGGAAHVLELLVHAGVGGTGSHAERLEQRAPLEELQHLVVVQKGGPVLEQDVTNALAPEREWKSAGVNQQVGAEVAENLGLAKEVDRVEAGDLERGEDAAEVARAERLGLVERALHEEDEAARRKHLGHGGVDLGAVAVGLLRALDELHVERRLGYGSGERGEAARGGEGKGTQSEAARSSTVRRGRARAEAAAHRSCHAMESRHRGSLRRRREARVWHAAECSHTWDTRHTPRDSTDVVARGDGKAYVVRCKRPVWRRESALWFLGRPGGKQPGAEQSLYDQLYARHLDCADHLCNEESSGVDSSSSADFEYESAVSNDATEASPSAGSEKVTPRKLSDPAMRRKDSEAAPKGKEPVGTRGPPGPAEPWKTSEDEAESDSDVFAGYTDEKTKKKDLWGKTVLGAFNIYARVTGAADPHKKLLAKRDSEADALENLWDDFGPAQGGPGGQDSTVKGVVDSRDGAHVALQKRGFYTVFLRTARAAEKKKHDLYAFKVKFSYKVFYCRRKKDALSAVAGGTSSSKDGNTFVAHYAFGEDSVSFLNEGHLTLSGNSTKILLLYAMEDSPPGGAVQDQLLRLVLGGAAEPQPQPAAAHPLDRQLRQPGDHGAVGVLRDRAAHQRHHGGQRQDRGLLRHDMRLRLGGAAGAVPAQGVLRAGALAAVAEHPGAALQVAALGGLRADIRPHARERVRARVDRDSGHGLHAGQGAAALRAHLGERQAAGPQPLRLPQLHQRPRGIRGDDAGAHVAGGVGLHGAADLRQGADGQLLQEHRVPPGPRGAPGRREAHLDEPVADRVARGERPVGLRVVERGAGHNRAVSVRGHVQGPAGARRGGRGPLGVAAAAQLERRLRHAGGGRAHAAPLRGAPAALPADRAAAGARLQLSRPADAAQHVLQDAAVGEVLLLQGGVDAAADLEGEAAVAGDADEVAGGEAVDALDVEVRRLTCDSEGGGGLAGEELQRQNAEADQVGAVDALEGLRDDGADTQQGGALGGPVARAAGAVLLAGDDDEAGAVGAVALRSVEDAEHLAGREVDGLGALVGAEQVREANVGEGAANHDLVVAAARAVGVEVARLHAAGEQKLRGGRGLGDVAGGRNVVSGDGVAEQQEHAGLGDGGLQGSAHVVEVGRVVNVGGGGVPGIKLGLGGLERAPRLAAVGDVGVDLLEELRLEELLLERGHALLGGEQVAQEYGLAGLGADAERLLDEVDVDAAGEGVGDDERGRGEEVGASEGVHAALEVAVAREHGAGHQAVLRDALRDLGVQLAAVADAGHAAVTGDVEAELLEGVDEPAELEVARDGLGAGGKGGLDVGGDLEAVLDGGLGEHARGQHDAGVAGVGAGGDAGDDDGAVVELVVAALVGEGGGARGGLDAVALGVLGREQLTELLLDGGDQDVVLGALGAGDRRTQGAQVEADHGGVLDAAGVADAGVEEFDLLGGAAGLGEVVERQAVDGEEAHGGAVLGGHMLNALADEFDELADHAGAGAEDGRDGEDDVGGKHVVGGLAHELEADHLRQHHGNGLAEHGGLGLDAADAPAEHAQAVDHGGVGVGPDDGVGVEQAVAVKDGASEELQVYL</sequence>
<dbReference type="Proteomes" id="UP001497744">
    <property type="component" value="Unassembled WGS sequence"/>
</dbReference>
<feature type="region of interest" description="Disordered" evidence="1">
    <location>
        <begin position="494"/>
        <end position="523"/>
    </location>
</feature>
<evidence type="ECO:0000313" key="2">
    <source>
        <dbReference type="EMBL" id="GIX63876.1"/>
    </source>
</evidence>
<proteinExistence type="predicted"/>
<keyword evidence="3" id="KW-1185">Reference proteome</keyword>
<comment type="caution">
    <text evidence="2">The sequence shown here is derived from an EMBL/GenBank/DDBJ whole genome shotgun (WGS) entry which is preliminary data.</text>
</comment>
<feature type="region of interest" description="Disordered" evidence="1">
    <location>
        <begin position="1056"/>
        <end position="1085"/>
    </location>
</feature>
<dbReference type="GeneID" id="94195357"/>
<feature type="compositionally biased region" description="Basic and acidic residues" evidence="1">
    <location>
        <begin position="669"/>
        <end position="694"/>
    </location>
</feature>
<feature type="compositionally biased region" description="Polar residues" evidence="1">
    <location>
        <begin position="652"/>
        <end position="664"/>
    </location>
</feature>
<feature type="region of interest" description="Disordered" evidence="1">
    <location>
        <begin position="634"/>
        <end position="717"/>
    </location>
</feature>
<dbReference type="PANTHER" id="PTHR48125:SF10">
    <property type="entry name" value="OS12G0136300 PROTEIN"/>
    <property type="match status" value="1"/>
</dbReference>
<feature type="compositionally biased region" description="Basic and acidic residues" evidence="1">
    <location>
        <begin position="494"/>
        <end position="505"/>
    </location>
</feature>
<feature type="region of interest" description="Disordered" evidence="1">
    <location>
        <begin position="922"/>
        <end position="942"/>
    </location>
</feature>
<keyword evidence="2" id="KW-0675">Receptor</keyword>
<accession>A0AAV4LVJ7</accession>
<name>A0AAV4LVJ7_BABCB</name>
<reference evidence="2 3" key="1">
    <citation type="submission" date="2021-06" db="EMBL/GenBank/DDBJ databases">
        <title>Genome sequence of Babesia caballi.</title>
        <authorList>
            <person name="Yamagishi J."/>
            <person name="Kidaka T."/>
            <person name="Ochi A."/>
        </authorList>
    </citation>
    <scope>NUCLEOTIDE SEQUENCE [LARGE SCALE GENOMIC DNA]</scope>
    <source>
        <strain evidence="2">USDA-D6B2</strain>
    </source>
</reference>
<organism evidence="2 3">
    <name type="scientific">Babesia caballi</name>
    <dbReference type="NCBI Taxonomy" id="5871"/>
    <lineage>
        <taxon>Eukaryota</taxon>
        <taxon>Sar</taxon>
        <taxon>Alveolata</taxon>
        <taxon>Apicomplexa</taxon>
        <taxon>Aconoidasida</taxon>
        <taxon>Piroplasmida</taxon>
        <taxon>Babesiidae</taxon>
        <taxon>Babesia</taxon>
    </lineage>
</organism>
<dbReference type="RefSeq" id="XP_067715945.1">
    <property type="nucleotide sequence ID" value="XM_067859844.1"/>
</dbReference>
<protein>
    <submittedName>
        <fullName evidence="2">Mitochondrial import receptor subunit Tom40</fullName>
    </submittedName>
</protein>
<feature type="compositionally biased region" description="Basic and acidic residues" evidence="1">
    <location>
        <begin position="931"/>
        <end position="940"/>
    </location>
</feature>
<evidence type="ECO:0000256" key="1">
    <source>
        <dbReference type="SAM" id="MobiDB-lite"/>
    </source>
</evidence>
<evidence type="ECO:0000313" key="3">
    <source>
        <dbReference type="Proteomes" id="UP001497744"/>
    </source>
</evidence>
<dbReference type="AntiFam" id="ANF00214">
    <property type="entry name" value="Shadow ORF (opposite aco-1)"/>
</dbReference>
<gene>
    <name evidence="2" type="ORF">BcabD6B2_33110</name>
</gene>
<dbReference type="EMBL" id="BPLF01000002">
    <property type="protein sequence ID" value="GIX63876.1"/>
    <property type="molecule type" value="Genomic_DNA"/>
</dbReference>